<reference evidence="7" key="1">
    <citation type="journal article" date="2020" name="Nature">
        <title>Giant virus diversity and host interactions through global metagenomics.</title>
        <authorList>
            <person name="Schulz F."/>
            <person name="Roux S."/>
            <person name="Paez-Espino D."/>
            <person name="Jungbluth S."/>
            <person name="Walsh D.A."/>
            <person name="Denef V.J."/>
            <person name="McMahon K.D."/>
            <person name="Konstantinidis K.T."/>
            <person name="Eloe-Fadrosh E.A."/>
            <person name="Kyrpides N.C."/>
            <person name="Woyke T."/>
        </authorList>
    </citation>
    <scope>NUCLEOTIDE SEQUENCE</scope>
    <source>
        <strain evidence="7">GVMAG-M-3300023184-191</strain>
    </source>
</reference>
<sequence length="589" mass="67481">MGIPSYFAHVLKKYPGVIKRLAELPCINNLYLDCNGMIYDVVRQMQYKPEDQAAYEADMLQRICESIDACIAILNPSDCVFVAFDGVAPVAKLNQQRERRYKSWYLGEMEAQRRRELSKAQVAAPKPAWNTSAITPGTKFMNALHKKLTEYYAANNGNSNNGNTPKIILSSSNEPGEGEHKLFEYIREHAAEHADKTTVIYGLDADLIMLCMSHLHISRGIYLYRETPEFVKSINVALDEKERYYMDIPEFADAVVKNLRPGERIPIPNHSIQPLGVWGALVVPQLDYIFMCFMLGNDFMPHFPALNIRTTGIATLMEAHRTVFKPGESIIQLHTATATATDTATSTATDTATATAWPWSIHWPNYKKFVAHLAAQELTLIRKEHGTRDRQARHMRDTDKEDDVMHDVLMLPMTQREVERHINPFEPGWERRYYASLCDIHNADDKAIASLCRNYLEGMEWTFRYYTSGCVDWKWTYANHYPPLLADLVKHIPETYNPGNDPTNAFSFLRAKPKEPIRDVVQLCYVLPRASHALLPPAVERALMRSKLRSKYTDDGSPNFKWAYCKYFWECHTDLPELDLEELAQIVSS</sequence>
<feature type="domain" description="Xrn1 N-terminal" evidence="5">
    <location>
        <begin position="1"/>
        <end position="214"/>
    </location>
</feature>
<evidence type="ECO:0000256" key="4">
    <source>
        <dbReference type="ARBA" id="ARBA00038299"/>
    </source>
</evidence>
<evidence type="ECO:0008006" key="8">
    <source>
        <dbReference type="Google" id="ProtNLM"/>
    </source>
</evidence>
<evidence type="ECO:0000256" key="2">
    <source>
        <dbReference type="ARBA" id="ARBA00022801"/>
    </source>
</evidence>
<evidence type="ECO:0000256" key="3">
    <source>
        <dbReference type="ARBA" id="ARBA00022839"/>
    </source>
</evidence>
<dbReference type="Gene3D" id="3.40.50.12390">
    <property type="match status" value="2"/>
</dbReference>
<comment type="similarity">
    <text evidence="4">Belongs to the 5'-3' exonuclease family.</text>
</comment>
<dbReference type="GO" id="GO:0003723">
    <property type="term" value="F:RNA binding"/>
    <property type="evidence" value="ECO:0007669"/>
    <property type="project" value="TreeGrafter"/>
</dbReference>
<dbReference type="GO" id="GO:0000956">
    <property type="term" value="P:nuclear-transcribed mRNA catabolic process"/>
    <property type="evidence" value="ECO:0007669"/>
    <property type="project" value="TreeGrafter"/>
</dbReference>
<feature type="domain" description="Xrn1 helical" evidence="6">
    <location>
        <begin position="287"/>
        <end position="393"/>
    </location>
</feature>
<dbReference type="Pfam" id="PF03159">
    <property type="entry name" value="XRN_N"/>
    <property type="match status" value="1"/>
</dbReference>
<dbReference type="Pfam" id="PF17846">
    <property type="entry name" value="XRN_M"/>
    <property type="match status" value="2"/>
</dbReference>
<evidence type="ECO:0000256" key="1">
    <source>
        <dbReference type="ARBA" id="ARBA00022722"/>
    </source>
</evidence>
<dbReference type="InterPro" id="IPR004859">
    <property type="entry name" value="Xrn1_N"/>
</dbReference>
<dbReference type="GO" id="GO:0004534">
    <property type="term" value="F:5'-3' RNA exonuclease activity"/>
    <property type="evidence" value="ECO:0007669"/>
    <property type="project" value="TreeGrafter"/>
</dbReference>
<organism evidence="7">
    <name type="scientific">viral metagenome</name>
    <dbReference type="NCBI Taxonomy" id="1070528"/>
    <lineage>
        <taxon>unclassified sequences</taxon>
        <taxon>metagenomes</taxon>
        <taxon>organismal metagenomes</taxon>
    </lineage>
</organism>
<keyword evidence="1" id="KW-0540">Nuclease</keyword>
<dbReference type="PANTHER" id="PTHR12341">
    <property type="entry name" value="5'-&gt;3' EXORIBONUCLEASE"/>
    <property type="match status" value="1"/>
</dbReference>
<protein>
    <recommendedName>
        <fullName evidence="8">Xrn1 N-terminal domain-containing protein</fullName>
    </recommendedName>
</protein>
<evidence type="ECO:0000259" key="5">
    <source>
        <dbReference type="Pfam" id="PF03159"/>
    </source>
</evidence>
<proteinExistence type="inferred from homology"/>
<evidence type="ECO:0000313" key="7">
    <source>
        <dbReference type="EMBL" id="QHT87747.1"/>
    </source>
</evidence>
<dbReference type="EMBL" id="MN740101">
    <property type="protein sequence ID" value="QHT87747.1"/>
    <property type="molecule type" value="Genomic_DNA"/>
</dbReference>
<keyword evidence="2" id="KW-0378">Hydrolase</keyword>
<name>A0A6C0I5V4_9ZZZZ</name>
<accession>A0A6C0I5V4</accession>
<dbReference type="PANTHER" id="PTHR12341:SF7">
    <property type="entry name" value="5'-3' EXORIBONUCLEASE 1"/>
    <property type="match status" value="1"/>
</dbReference>
<dbReference type="AlphaFoldDB" id="A0A6C0I5V4"/>
<evidence type="ECO:0000259" key="6">
    <source>
        <dbReference type="Pfam" id="PF17846"/>
    </source>
</evidence>
<keyword evidence="3" id="KW-0269">Exonuclease</keyword>
<feature type="domain" description="Xrn1 helical" evidence="6">
    <location>
        <begin position="413"/>
        <end position="584"/>
    </location>
</feature>
<dbReference type="InterPro" id="IPR027073">
    <property type="entry name" value="5_3_exoribonuclease"/>
</dbReference>
<dbReference type="InterPro" id="IPR041412">
    <property type="entry name" value="Xrn1_helical"/>
</dbReference>
<dbReference type="GO" id="GO:0005634">
    <property type="term" value="C:nucleus"/>
    <property type="evidence" value="ECO:0007669"/>
    <property type="project" value="TreeGrafter"/>
</dbReference>